<evidence type="ECO:0000313" key="2">
    <source>
        <dbReference type="Proteomes" id="UP000019141"/>
    </source>
</evidence>
<dbReference type="InterPro" id="IPR003737">
    <property type="entry name" value="GlcNAc_PI_deacetylase-related"/>
</dbReference>
<gene>
    <name evidence="1" type="ORF">ETSY1_08110</name>
</gene>
<dbReference type="EMBL" id="AZHW01000255">
    <property type="protein sequence ID" value="ETX01239.1"/>
    <property type="molecule type" value="Genomic_DNA"/>
</dbReference>
<comment type="caution">
    <text evidence="1">The sequence shown here is derived from an EMBL/GenBank/DDBJ whole genome shotgun (WGS) entry which is preliminary data.</text>
</comment>
<dbReference type="GO" id="GO:0016811">
    <property type="term" value="F:hydrolase activity, acting on carbon-nitrogen (but not peptide) bonds, in linear amides"/>
    <property type="evidence" value="ECO:0007669"/>
    <property type="project" value="TreeGrafter"/>
</dbReference>
<protein>
    <recommendedName>
        <fullName evidence="3">GlcNAc-PI de-N-acetylase</fullName>
    </recommendedName>
</protein>
<accession>W4LT61</accession>
<dbReference type="PANTHER" id="PTHR12993">
    <property type="entry name" value="N-ACETYLGLUCOSAMINYL-PHOSPHATIDYLINOSITOL DE-N-ACETYLASE-RELATED"/>
    <property type="match status" value="1"/>
</dbReference>
<dbReference type="InterPro" id="IPR024078">
    <property type="entry name" value="LmbE-like_dom_sf"/>
</dbReference>
<dbReference type="SUPFAM" id="SSF102588">
    <property type="entry name" value="LmbE-like"/>
    <property type="match status" value="1"/>
</dbReference>
<keyword evidence="2" id="KW-1185">Reference proteome</keyword>
<dbReference type="Pfam" id="PF02585">
    <property type="entry name" value="PIG-L"/>
    <property type="match status" value="1"/>
</dbReference>
<reference evidence="1 2" key="1">
    <citation type="journal article" date="2014" name="Nature">
        <title>An environmental bacterial taxon with a large and distinct metabolic repertoire.</title>
        <authorList>
            <person name="Wilson M.C."/>
            <person name="Mori T."/>
            <person name="Ruckert C."/>
            <person name="Uria A.R."/>
            <person name="Helf M.J."/>
            <person name="Takada K."/>
            <person name="Gernert C."/>
            <person name="Steffens U.A."/>
            <person name="Heycke N."/>
            <person name="Schmitt S."/>
            <person name="Rinke C."/>
            <person name="Helfrich E.J."/>
            <person name="Brachmann A.O."/>
            <person name="Gurgui C."/>
            <person name="Wakimoto T."/>
            <person name="Kracht M."/>
            <person name="Crusemann M."/>
            <person name="Hentschel U."/>
            <person name="Abe I."/>
            <person name="Matsunaga S."/>
            <person name="Kalinowski J."/>
            <person name="Takeyama H."/>
            <person name="Piel J."/>
        </authorList>
    </citation>
    <scope>NUCLEOTIDE SEQUENCE [LARGE SCALE GENOMIC DNA]</scope>
    <source>
        <strain evidence="2">TSY1</strain>
    </source>
</reference>
<organism evidence="1 2">
    <name type="scientific">Entotheonella factor</name>
    <dbReference type="NCBI Taxonomy" id="1429438"/>
    <lineage>
        <taxon>Bacteria</taxon>
        <taxon>Pseudomonadati</taxon>
        <taxon>Nitrospinota/Tectimicrobiota group</taxon>
        <taxon>Candidatus Tectimicrobiota</taxon>
        <taxon>Candidatus Entotheonellia</taxon>
        <taxon>Candidatus Entotheonellales</taxon>
        <taxon>Candidatus Entotheonellaceae</taxon>
        <taxon>Candidatus Entotheonella</taxon>
    </lineage>
</organism>
<dbReference type="HOGENOM" id="CLU_049311_3_2_7"/>
<dbReference type="AlphaFoldDB" id="W4LT61"/>
<dbReference type="Gene3D" id="3.40.50.10320">
    <property type="entry name" value="LmbE-like"/>
    <property type="match status" value="1"/>
</dbReference>
<dbReference type="PANTHER" id="PTHR12993:SF28">
    <property type="entry name" value="LMBE FAMILY PROTEIN"/>
    <property type="match status" value="1"/>
</dbReference>
<name>W4LT61_ENTF1</name>
<evidence type="ECO:0000313" key="1">
    <source>
        <dbReference type="EMBL" id="ETX01239.1"/>
    </source>
</evidence>
<dbReference type="Proteomes" id="UP000019141">
    <property type="component" value="Unassembled WGS sequence"/>
</dbReference>
<proteinExistence type="predicted"/>
<sequence>MVREVVAVFGAHPDDLDWGSGGSAAVWARAGKEVYYILATSGEGGEDHQRGLILPPEEIADIRETEQRAAATLLGVKEVLFLRQPDGRVEASFAFRDQIVNILRRLRPQIVVSMDPGNWAFDNFYHYHPDHRATALAVFDAIYPSAGTSTYKPQPDEGHPPHKVREVYFYASSRPNVYVDISETIELKVQALISHRSQMKQPERLAGFVRDNAVRHGAHMGYAHAEAFRRLEVPQ</sequence>
<evidence type="ECO:0008006" key="3">
    <source>
        <dbReference type="Google" id="ProtNLM"/>
    </source>
</evidence>